<keyword evidence="6" id="KW-0963">Cytoplasm</keyword>
<feature type="domain" description="tRNA(Ile)-lysidine/2-thiocytidine synthase N-terminal" evidence="7">
    <location>
        <begin position="25"/>
        <end position="202"/>
    </location>
</feature>
<reference evidence="9" key="1">
    <citation type="submission" date="2023-05" db="EMBL/GenBank/DDBJ databases">
        <title>Sedimentitalea sp. nov. JM2-8.</title>
        <authorList>
            <person name="Huang J."/>
        </authorList>
    </citation>
    <scope>NUCLEOTIDE SEQUENCE [LARGE SCALE GENOMIC DNA]</scope>
    <source>
        <strain evidence="9">KHS03</strain>
    </source>
</reference>
<dbReference type="NCBIfam" id="TIGR02432">
    <property type="entry name" value="lysidine_TilS_N"/>
    <property type="match status" value="1"/>
</dbReference>
<dbReference type="EC" id="6.3.4.19" evidence="6"/>
<keyword evidence="4 6" id="KW-0067">ATP-binding</keyword>
<sequence>MNKADADILAQVRAAFGNAPPARLGVAVSGGGDSIALLHILSRCFVPGSVELFAVTVDHGLRPEAREEAVQVKALCANLMVPHTTLRWTSWDGVGNLQERAREARYQLISEWAKTQDIAVFAVGHTADDQAETMLMRLARTSGVDGLAAMPLNRTIFGITLVRPLLGVTRQELRAYLNRHEVDWVEDPSNENAAYERVRTREALKLLAPLGITAKVLSGVAGNMEQAREALDWYTFLAARDLAVVNGGDVIFDLRQFRALPGEIARRLLVRSVAWIGGTVRGPRRTPVNLTLESIRAGRSSTLGGCNVLRHDNRVWVCREYKAIQSMRCSIDASWDHRWQLVGPDVEGLEARALGQEGLKECPDWRATGRPLASLIASPAVWRGDLLIAAPLAGKAAGWTAQLVAGEEEFFATLISH</sequence>
<evidence type="ECO:0000256" key="2">
    <source>
        <dbReference type="ARBA" id="ARBA00022694"/>
    </source>
</evidence>
<dbReference type="SUPFAM" id="SSF52402">
    <property type="entry name" value="Adenine nucleotide alpha hydrolases-like"/>
    <property type="match status" value="1"/>
</dbReference>
<dbReference type="InterPro" id="IPR014729">
    <property type="entry name" value="Rossmann-like_a/b/a_fold"/>
</dbReference>
<keyword evidence="3 6" id="KW-0547">Nucleotide-binding</keyword>
<comment type="domain">
    <text evidence="6">The N-terminal region contains the highly conserved SGGXDS motif, predicted to be a P-loop motif involved in ATP binding.</text>
</comment>
<dbReference type="InterPro" id="IPR012094">
    <property type="entry name" value="tRNA_Ile_lys_synt"/>
</dbReference>
<dbReference type="Pfam" id="PF01171">
    <property type="entry name" value="ATP_bind_3"/>
    <property type="match status" value="1"/>
</dbReference>
<dbReference type="RefSeq" id="WP_316772285.1">
    <property type="nucleotide sequence ID" value="NZ_JASMWN010000001.1"/>
</dbReference>
<evidence type="ECO:0000256" key="5">
    <source>
        <dbReference type="ARBA" id="ARBA00048539"/>
    </source>
</evidence>
<evidence type="ECO:0000259" key="7">
    <source>
        <dbReference type="Pfam" id="PF01171"/>
    </source>
</evidence>
<evidence type="ECO:0000313" key="9">
    <source>
        <dbReference type="Proteomes" id="UP001255416"/>
    </source>
</evidence>
<dbReference type="Gene3D" id="3.40.50.620">
    <property type="entry name" value="HUPs"/>
    <property type="match status" value="1"/>
</dbReference>
<keyword evidence="1 6" id="KW-0436">Ligase</keyword>
<comment type="subcellular location">
    <subcellularLocation>
        <location evidence="6">Cytoplasm</location>
    </subcellularLocation>
</comment>
<dbReference type="Proteomes" id="UP001255416">
    <property type="component" value="Unassembled WGS sequence"/>
</dbReference>
<feature type="binding site" evidence="6">
    <location>
        <begin position="29"/>
        <end position="34"/>
    </location>
    <ligand>
        <name>ATP</name>
        <dbReference type="ChEBI" id="CHEBI:30616"/>
    </ligand>
</feature>
<name>A0ABU3V8U1_9RHOB</name>
<evidence type="ECO:0000313" key="8">
    <source>
        <dbReference type="EMBL" id="MDU9002455.1"/>
    </source>
</evidence>
<proteinExistence type="inferred from homology"/>
<gene>
    <name evidence="6 8" type="primary">tilS</name>
    <name evidence="8" type="ORF">QO231_01165</name>
</gene>
<dbReference type="GO" id="GO:0032267">
    <property type="term" value="F:tRNA(Ile)-lysidine synthase activity"/>
    <property type="evidence" value="ECO:0007669"/>
    <property type="project" value="UniProtKB-EC"/>
</dbReference>
<accession>A0ABU3V8U1</accession>
<dbReference type="InterPro" id="IPR011063">
    <property type="entry name" value="TilS/TtcA_N"/>
</dbReference>
<comment type="function">
    <text evidence="6">Ligates lysine onto the cytidine present at position 34 of the AUA codon-specific tRNA(Ile) that contains the anticodon CAU, in an ATP-dependent manner. Cytidine is converted to lysidine, thus changing the amino acid specificity of the tRNA from methionine to isoleucine.</text>
</comment>
<keyword evidence="9" id="KW-1185">Reference proteome</keyword>
<dbReference type="CDD" id="cd01992">
    <property type="entry name" value="TilS_N"/>
    <property type="match status" value="1"/>
</dbReference>
<evidence type="ECO:0000256" key="1">
    <source>
        <dbReference type="ARBA" id="ARBA00022598"/>
    </source>
</evidence>
<evidence type="ECO:0000256" key="4">
    <source>
        <dbReference type="ARBA" id="ARBA00022840"/>
    </source>
</evidence>
<organism evidence="8 9">
    <name type="scientific">Sedimentitalea todarodis</name>
    <dbReference type="NCBI Taxonomy" id="1631240"/>
    <lineage>
        <taxon>Bacteria</taxon>
        <taxon>Pseudomonadati</taxon>
        <taxon>Pseudomonadota</taxon>
        <taxon>Alphaproteobacteria</taxon>
        <taxon>Rhodobacterales</taxon>
        <taxon>Paracoccaceae</taxon>
        <taxon>Sedimentitalea</taxon>
    </lineage>
</organism>
<evidence type="ECO:0000256" key="3">
    <source>
        <dbReference type="ARBA" id="ARBA00022741"/>
    </source>
</evidence>
<evidence type="ECO:0000256" key="6">
    <source>
        <dbReference type="HAMAP-Rule" id="MF_01161"/>
    </source>
</evidence>
<dbReference type="EMBL" id="JASMWN010000001">
    <property type="protein sequence ID" value="MDU9002455.1"/>
    <property type="molecule type" value="Genomic_DNA"/>
</dbReference>
<dbReference type="InterPro" id="IPR012795">
    <property type="entry name" value="tRNA_Ile_lys_synt_N"/>
</dbReference>
<dbReference type="PANTHER" id="PTHR43033">
    <property type="entry name" value="TRNA(ILE)-LYSIDINE SYNTHASE-RELATED"/>
    <property type="match status" value="1"/>
</dbReference>
<keyword evidence="2 6" id="KW-0819">tRNA processing</keyword>
<comment type="caution">
    <text evidence="8">The sequence shown here is derived from an EMBL/GenBank/DDBJ whole genome shotgun (WGS) entry which is preliminary data.</text>
</comment>
<comment type="catalytic activity">
    <reaction evidence="5 6">
        <text>cytidine(34) in tRNA(Ile2) + L-lysine + ATP = lysidine(34) in tRNA(Ile2) + AMP + diphosphate + H(+)</text>
        <dbReference type="Rhea" id="RHEA:43744"/>
        <dbReference type="Rhea" id="RHEA-COMP:10625"/>
        <dbReference type="Rhea" id="RHEA-COMP:10670"/>
        <dbReference type="ChEBI" id="CHEBI:15378"/>
        <dbReference type="ChEBI" id="CHEBI:30616"/>
        <dbReference type="ChEBI" id="CHEBI:32551"/>
        <dbReference type="ChEBI" id="CHEBI:33019"/>
        <dbReference type="ChEBI" id="CHEBI:82748"/>
        <dbReference type="ChEBI" id="CHEBI:83665"/>
        <dbReference type="ChEBI" id="CHEBI:456215"/>
        <dbReference type="EC" id="6.3.4.19"/>
    </reaction>
</comment>
<protein>
    <recommendedName>
        <fullName evidence="6">tRNA(Ile)-lysidine synthase</fullName>
        <ecNumber evidence="6">6.3.4.19</ecNumber>
    </recommendedName>
    <alternativeName>
        <fullName evidence="6">tRNA(Ile)-2-lysyl-cytidine synthase</fullName>
    </alternativeName>
    <alternativeName>
        <fullName evidence="6">tRNA(Ile)-lysidine synthetase</fullName>
    </alternativeName>
</protein>
<comment type="similarity">
    <text evidence="6">Belongs to the tRNA(Ile)-lysidine synthase family.</text>
</comment>
<dbReference type="PANTHER" id="PTHR43033:SF1">
    <property type="entry name" value="TRNA(ILE)-LYSIDINE SYNTHASE-RELATED"/>
    <property type="match status" value="1"/>
</dbReference>
<dbReference type="HAMAP" id="MF_01161">
    <property type="entry name" value="tRNA_Ile_lys_synt"/>
    <property type="match status" value="1"/>
</dbReference>